<dbReference type="Gene3D" id="1.10.606.10">
    <property type="entry name" value="Vanadium-containing Chloroperoxidase, domain 2"/>
    <property type="match status" value="1"/>
</dbReference>
<dbReference type="OrthoDB" id="2998at2759"/>
<evidence type="ECO:0000313" key="2">
    <source>
        <dbReference type="EMBL" id="CDF37939.1"/>
    </source>
</evidence>
<keyword evidence="2" id="KW-0575">Peroxidase</keyword>
<dbReference type="InterPro" id="IPR016119">
    <property type="entry name" value="Br/Cl_peroxidase_C"/>
</dbReference>
<organism evidence="2 3">
    <name type="scientific">Chondrus crispus</name>
    <name type="common">Carrageen Irish moss</name>
    <name type="synonym">Polymorpha crispa</name>
    <dbReference type="NCBI Taxonomy" id="2769"/>
    <lineage>
        <taxon>Eukaryota</taxon>
        <taxon>Rhodophyta</taxon>
        <taxon>Florideophyceae</taxon>
        <taxon>Rhodymeniophycidae</taxon>
        <taxon>Gigartinales</taxon>
        <taxon>Gigartinaceae</taxon>
        <taxon>Chondrus</taxon>
    </lineage>
</organism>
<dbReference type="GO" id="GO:0004601">
    <property type="term" value="F:peroxidase activity"/>
    <property type="evidence" value="ECO:0007669"/>
    <property type="project" value="UniProtKB-KW"/>
</dbReference>
<dbReference type="OMA" id="IDYMTSY"/>
<proteinExistence type="predicted"/>
<reference evidence="3" key="1">
    <citation type="journal article" date="2013" name="Proc. Natl. Acad. Sci. U.S.A.">
        <title>Genome structure and metabolic features in the red seaweed Chondrus crispus shed light on evolution of the Archaeplastida.</title>
        <authorList>
            <person name="Collen J."/>
            <person name="Porcel B."/>
            <person name="Carre W."/>
            <person name="Ball S.G."/>
            <person name="Chaparro C."/>
            <person name="Tonon T."/>
            <person name="Barbeyron T."/>
            <person name="Michel G."/>
            <person name="Noel B."/>
            <person name="Valentin K."/>
            <person name="Elias M."/>
            <person name="Artiguenave F."/>
            <person name="Arun A."/>
            <person name="Aury J.M."/>
            <person name="Barbosa-Neto J.F."/>
            <person name="Bothwell J.H."/>
            <person name="Bouget F.Y."/>
            <person name="Brillet L."/>
            <person name="Cabello-Hurtado F."/>
            <person name="Capella-Gutierrez S."/>
            <person name="Charrier B."/>
            <person name="Cladiere L."/>
            <person name="Cock J.M."/>
            <person name="Coelho S.M."/>
            <person name="Colleoni C."/>
            <person name="Czjzek M."/>
            <person name="Da Silva C."/>
            <person name="Delage L."/>
            <person name="Denoeud F."/>
            <person name="Deschamps P."/>
            <person name="Dittami S.M."/>
            <person name="Gabaldon T."/>
            <person name="Gachon C.M."/>
            <person name="Groisillier A."/>
            <person name="Herve C."/>
            <person name="Jabbari K."/>
            <person name="Katinka M."/>
            <person name="Kloareg B."/>
            <person name="Kowalczyk N."/>
            <person name="Labadie K."/>
            <person name="Leblanc C."/>
            <person name="Lopez P.J."/>
            <person name="McLachlan D.H."/>
            <person name="Meslet-Cladiere L."/>
            <person name="Moustafa A."/>
            <person name="Nehr Z."/>
            <person name="Nyvall Collen P."/>
            <person name="Panaud O."/>
            <person name="Partensky F."/>
            <person name="Poulain J."/>
            <person name="Rensing S.A."/>
            <person name="Rousvoal S."/>
            <person name="Samson G."/>
            <person name="Symeonidi A."/>
            <person name="Weissenbach J."/>
            <person name="Zambounis A."/>
            <person name="Wincker P."/>
            <person name="Boyen C."/>
        </authorList>
    </citation>
    <scope>NUCLEOTIDE SEQUENCE [LARGE SCALE GENOMIC DNA]</scope>
    <source>
        <strain evidence="3">cv. Stackhouse</strain>
    </source>
</reference>
<dbReference type="InterPro" id="IPR052559">
    <property type="entry name" value="V-haloperoxidase"/>
</dbReference>
<evidence type="ECO:0000256" key="1">
    <source>
        <dbReference type="SAM" id="MobiDB-lite"/>
    </source>
</evidence>
<dbReference type="InterPro" id="IPR036938">
    <property type="entry name" value="PAP2/HPO_sf"/>
</dbReference>
<name>R7QIP4_CHOCR</name>
<evidence type="ECO:0000313" key="3">
    <source>
        <dbReference type="Proteomes" id="UP000012073"/>
    </source>
</evidence>
<dbReference type="GeneID" id="17325528"/>
<protein>
    <submittedName>
        <fullName evidence="2">Vanadium-dependent bromoperoxidase, vBPO</fullName>
    </submittedName>
</protein>
<sequence>MATPCFAQAPAPTLRRSPRRLPLTPTSFLPRPFLPKPFPRSPRHPHPRLNAASARTSAAQPPDRAATPCATRQQQALELRRAAAQLAHDRAHPAHVSNGSEELHLHPKTGAPLLLANFTKGLPHERDTGLAADAAHYDLFVAAVHSGLPDDIRAIPLGPQAAPGVRLPRSLRFRSGIARSSHLFPHTDVRAWESMAAGNAFDLQGPDAQAVTMPPAPALASPELALEMTENYWMALLRDVRFSQFAADPTVAAAMESMNATEWVALACGDASAVAEEERKRLRGPFTAQNVFRGNTQGDCKGPYISQFLLSGSAGLGQVNSGADGYIQYGAMRMDQRVRVALEGLDYMTTWESWLDVQNGADLRGRELYEDGERFRFICTPRDLATYVHYDALYQAYLNACIIMLNKKIPFDKGLPFQKDDDIDKQQGFALFGPPHILTLCTEVATRALKGIRFQKYNVHRRLRPEAVGGRVERYHHNCEDPLFADVKPLYDALDKDMLERVAAHNAEQNAKDDFGNSRFEDYSPTGSSGRTYLLPMAFPEGSPMHPAYGAGHAAVAGACTTILKAFFDHEHELDFAYVPTADGSKLEDVVDSLGEKLTVEGELNKVCSNISVGRNWAGVHYFTDYRESIILGEKIALGLLEEQKLTYAEEFSMTIPLFDGSTVTI</sequence>
<dbReference type="SUPFAM" id="SSF48317">
    <property type="entry name" value="Acid phosphatase/Vanadium-dependent haloperoxidase"/>
    <property type="match status" value="1"/>
</dbReference>
<dbReference type="KEGG" id="ccp:CHC_T00010172001"/>
<keyword evidence="2" id="KW-0560">Oxidoreductase</keyword>
<gene>
    <name evidence="2" type="ORF">CHC_T00010172001</name>
</gene>
<dbReference type="SMR" id="R7QIP4"/>
<dbReference type="RefSeq" id="XP_005719435.1">
    <property type="nucleotide sequence ID" value="XM_005719378.1"/>
</dbReference>
<feature type="region of interest" description="Disordered" evidence="1">
    <location>
        <begin position="1"/>
        <end position="68"/>
    </location>
</feature>
<dbReference type="PANTHER" id="PTHR34599:SF1">
    <property type="entry name" value="PHOSPHATIDIC ACID PHOSPHATASE TYPE 2_HALOPEROXIDASE DOMAIN-CONTAINING PROTEIN"/>
    <property type="match status" value="1"/>
</dbReference>
<accession>R7QIP4</accession>
<dbReference type="PANTHER" id="PTHR34599">
    <property type="entry name" value="PEROXIDASE-RELATED"/>
    <property type="match status" value="1"/>
</dbReference>
<dbReference type="Gramene" id="CDF37939">
    <property type="protein sequence ID" value="CDF37939"/>
    <property type="gene ID" value="CHC_T00010172001"/>
</dbReference>
<keyword evidence="3" id="KW-1185">Reference proteome</keyword>
<dbReference type="Proteomes" id="UP000012073">
    <property type="component" value="Unassembled WGS sequence"/>
</dbReference>
<dbReference type="EMBL" id="HG001886">
    <property type="protein sequence ID" value="CDF37939.1"/>
    <property type="molecule type" value="Genomic_DNA"/>
</dbReference>
<dbReference type="PhylomeDB" id="R7QIP4"/>
<dbReference type="AlphaFoldDB" id="R7QIP4"/>
<feature type="compositionally biased region" description="Low complexity" evidence="1">
    <location>
        <begin position="12"/>
        <end position="31"/>
    </location>
</feature>